<accession>A0A516NR93</accession>
<name>A0A516NR93_9NOCA</name>
<evidence type="ECO:0000313" key="2">
    <source>
        <dbReference type="Proteomes" id="UP000317039"/>
    </source>
</evidence>
<dbReference type="Gene3D" id="3.30.530.20">
    <property type="match status" value="1"/>
</dbReference>
<dbReference type="CDD" id="cd07821">
    <property type="entry name" value="PYR_PYL_RCAR_like"/>
    <property type="match status" value="1"/>
</dbReference>
<dbReference type="KEGG" id="nod:FOH10_24240"/>
<gene>
    <name evidence="1" type="ORF">FOH10_24240</name>
</gene>
<dbReference type="SUPFAM" id="SSF55961">
    <property type="entry name" value="Bet v1-like"/>
    <property type="match status" value="1"/>
</dbReference>
<dbReference type="EMBL" id="CP041695">
    <property type="protein sequence ID" value="QDP81364.1"/>
    <property type="molecule type" value="Genomic_DNA"/>
</dbReference>
<dbReference type="Pfam" id="PF10604">
    <property type="entry name" value="Polyketide_cyc2"/>
    <property type="match status" value="1"/>
</dbReference>
<protein>
    <submittedName>
        <fullName evidence="1">SRPBCC family protein</fullName>
    </submittedName>
</protein>
<evidence type="ECO:0000313" key="1">
    <source>
        <dbReference type="EMBL" id="QDP81364.1"/>
    </source>
</evidence>
<dbReference type="AlphaFoldDB" id="A0A516NR93"/>
<dbReference type="GeneID" id="80335473"/>
<organism evidence="1 2">
    <name type="scientific">Nocardia otitidiscaviarum</name>
    <dbReference type="NCBI Taxonomy" id="1823"/>
    <lineage>
        <taxon>Bacteria</taxon>
        <taxon>Bacillati</taxon>
        <taxon>Actinomycetota</taxon>
        <taxon>Actinomycetes</taxon>
        <taxon>Mycobacteriales</taxon>
        <taxon>Nocardiaceae</taxon>
        <taxon>Nocardia</taxon>
    </lineage>
</organism>
<dbReference type="Proteomes" id="UP000317039">
    <property type="component" value="Chromosome"/>
</dbReference>
<dbReference type="RefSeq" id="WP_143982458.1">
    <property type="nucleotide sequence ID" value="NZ_CP041695.1"/>
</dbReference>
<dbReference type="InterPro" id="IPR019587">
    <property type="entry name" value="Polyketide_cyclase/dehydratase"/>
</dbReference>
<dbReference type="InterPro" id="IPR023393">
    <property type="entry name" value="START-like_dom_sf"/>
</dbReference>
<sequence>METITVERIVAAPPHAVFDWMSNAHNYTRVGFVLHEHLARPGADAPYGVGAVRVLGWAVGWFWERITAYDPPHSFEFHVYRAIPPARHEGGSVTFTAVPGGTRVVWSTQVELRFPLLGALLTRLIARPILTYVFKRVLDEANAELRTVPSDRGTAAGR</sequence>
<reference evidence="1 2" key="1">
    <citation type="submission" date="2019-07" db="EMBL/GenBank/DDBJ databases">
        <title>Complete Genome Sequence and Methylome Analysis of Nocardia otitidis-caviarum NEB252.</title>
        <authorList>
            <person name="Fomenkov A."/>
            <person name="Anton B.P."/>
            <person name="Vincze T."/>
            <person name="Roberts R.J."/>
        </authorList>
    </citation>
    <scope>NUCLEOTIDE SEQUENCE [LARGE SCALE GENOMIC DNA]</scope>
    <source>
        <strain evidence="1 2">NEB252</strain>
    </source>
</reference>
<proteinExistence type="predicted"/>